<dbReference type="Gene3D" id="3.40.50.2300">
    <property type="match status" value="2"/>
</dbReference>
<proteinExistence type="predicted"/>
<evidence type="ECO:0000256" key="1">
    <source>
        <dbReference type="ARBA" id="ARBA00022491"/>
    </source>
</evidence>
<gene>
    <name evidence="6" type="ORF">SAMN04487940_101332</name>
</gene>
<dbReference type="RefSeq" id="WP_074834508.1">
    <property type="nucleotide sequence ID" value="NZ_FNYY01000001.1"/>
</dbReference>
<dbReference type="InterPro" id="IPR000843">
    <property type="entry name" value="HTH_LacI"/>
</dbReference>
<dbReference type="EMBL" id="FNYY01000001">
    <property type="protein sequence ID" value="SEI59629.1"/>
    <property type="molecule type" value="Genomic_DNA"/>
</dbReference>
<dbReference type="GO" id="GO:0000976">
    <property type="term" value="F:transcription cis-regulatory region binding"/>
    <property type="evidence" value="ECO:0007669"/>
    <property type="project" value="TreeGrafter"/>
</dbReference>
<protein>
    <submittedName>
        <fullName evidence="6">Transcriptional regulator, LacI family</fullName>
    </submittedName>
</protein>
<evidence type="ECO:0000256" key="2">
    <source>
        <dbReference type="ARBA" id="ARBA00023015"/>
    </source>
</evidence>
<keyword evidence="2" id="KW-0805">Transcription regulation</keyword>
<dbReference type="PROSITE" id="PS00356">
    <property type="entry name" value="HTH_LACI_1"/>
    <property type="match status" value="1"/>
</dbReference>
<dbReference type="CDD" id="cd06289">
    <property type="entry name" value="PBP1_MalI-like"/>
    <property type="match status" value="1"/>
</dbReference>
<dbReference type="PANTHER" id="PTHR30146:SF148">
    <property type="entry name" value="HTH-TYPE TRANSCRIPTIONAL REPRESSOR PURR-RELATED"/>
    <property type="match status" value="1"/>
</dbReference>
<dbReference type="InterPro" id="IPR010982">
    <property type="entry name" value="Lambda_DNA-bd_dom_sf"/>
</dbReference>
<keyword evidence="1" id="KW-0678">Repressor</keyword>
<dbReference type="Proteomes" id="UP000182932">
    <property type="component" value="Unassembled WGS sequence"/>
</dbReference>
<name>A0A975W6T7_9RHOB</name>
<feature type="domain" description="HTH lacI-type" evidence="5">
    <location>
        <begin position="5"/>
        <end position="59"/>
    </location>
</feature>
<dbReference type="Pfam" id="PF00356">
    <property type="entry name" value="LacI"/>
    <property type="match status" value="1"/>
</dbReference>
<reference evidence="6 7" key="1">
    <citation type="submission" date="2016-10" db="EMBL/GenBank/DDBJ databases">
        <authorList>
            <person name="Varghese N."/>
            <person name="Submissions S."/>
        </authorList>
    </citation>
    <scope>NUCLEOTIDE SEQUENCE [LARGE SCALE GENOMIC DNA]</scope>
    <source>
        <strain evidence="6 7">FF3</strain>
    </source>
</reference>
<keyword evidence="7" id="KW-1185">Reference proteome</keyword>
<dbReference type="GeneID" id="80816602"/>
<accession>A0A975W6T7</accession>
<dbReference type="SUPFAM" id="SSF53822">
    <property type="entry name" value="Periplasmic binding protein-like I"/>
    <property type="match status" value="1"/>
</dbReference>
<dbReference type="SUPFAM" id="SSF47413">
    <property type="entry name" value="lambda repressor-like DNA-binding domains"/>
    <property type="match status" value="1"/>
</dbReference>
<evidence type="ECO:0000256" key="4">
    <source>
        <dbReference type="ARBA" id="ARBA00023163"/>
    </source>
</evidence>
<dbReference type="Pfam" id="PF00532">
    <property type="entry name" value="Peripla_BP_1"/>
    <property type="match status" value="1"/>
</dbReference>
<dbReference type="InterPro" id="IPR001761">
    <property type="entry name" value="Peripla_BP/Lac1_sug-bd_dom"/>
</dbReference>
<dbReference type="SMART" id="SM00354">
    <property type="entry name" value="HTH_LACI"/>
    <property type="match status" value="1"/>
</dbReference>
<dbReference type="Gene3D" id="1.10.260.40">
    <property type="entry name" value="lambda repressor-like DNA-binding domains"/>
    <property type="match status" value="1"/>
</dbReference>
<dbReference type="PANTHER" id="PTHR30146">
    <property type="entry name" value="LACI-RELATED TRANSCRIPTIONAL REPRESSOR"/>
    <property type="match status" value="1"/>
</dbReference>
<keyword evidence="3" id="KW-0238">DNA-binding</keyword>
<dbReference type="CDD" id="cd01392">
    <property type="entry name" value="HTH_LacI"/>
    <property type="match status" value="1"/>
</dbReference>
<dbReference type="InterPro" id="IPR028082">
    <property type="entry name" value="Peripla_BP_I"/>
</dbReference>
<keyword evidence="4" id="KW-0804">Transcription</keyword>
<dbReference type="GO" id="GO:0003700">
    <property type="term" value="F:DNA-binding transcription factor activity"/>
    <property type="evidence" value="ECO:0007669"/>
    <property type="project" value="TreeGrafter"/>
</dbReference>
<organism evidence="6 7">
    <name type="scientific">Marinovum algicola</name>
    <dbReference type="NCBI Taxonomy" id="42444"/>
    <lineage>
        <taxon>Bacteria</taxon>
        <taxon>Pseudomonadati</taxon>
        <taxon>Pseudomonadota</taxon>
        <taxon>Alphaproteobacteria</taxon>
        <taxon>Rhodobacterales</taxon>
        <taxon>Roseobacteraceae</taxon>
        <taxon>Marinovum</taxon>
    </lineage>
</organism>
<evidence type="ECO:0000313" key="7">
    <source>
        <dbReference type="Proteomes" id="UP000182932"/>
    </source>
</evidence>
<evidence type="ECO:0000259" key="5">
    <source>
        <dbReference type="PROSITE" id="PS50932"/>
    </source>
</evidence>
<sequence>MTRRPTIIDVAREAGVSKSTVSLVLQNSASVRDETRKQVRAAMARIGYVYNRSAANMRSSNAGLVGLVINDLRNPFFTEFATSLQMALADKGYSAVIANTDEDPGLQAQVVGSMIEHGVSALILCPAYGETRATFDAIARAGIPAMQMLRRVDDRLDLFPLTAPDYARGSGEATRHLLAGGARQVAFVGGLEGRAVTEERQDGYLSALAEAGMTPVMLTGQSTREFGRETARRLAETHPQVDAAVCFNDLVALGMLSGFQEVGRDVGQGFRLVGFDDISEAAQCFPTLTSVRCDIARIGAQAAETVIDWLDKGTPPPGETRTPVSLVVRQSSGGDGRS</sequence>
<dbReference type="PROSITE" id="PS50932">
    <property type="entry name" value="HTH_LACI_2"/>
    <property type="match status" value="1"/>
</dbReference>
<comment type="caution">
    <text evidence="6">The sequence shown here is derived from an EMBL/GenBank/DDBJ whole genome shotgun (WGS) entry which is preliminary data.</text>
</comment>
<dbReference type="AlphaFoldDB" id="A0A975W6T7"/>
<evidence type="ECO:0000256" key="3">
    <source>
        <dbReference type="ARBA" id="ARBA00023125"/>
    </source>
</evidence>
<evidence type="ECO:0000313" key="6">
    <source>
        <dbReference type="EMBL" id="SEI59629.1"/>
    </source>
</evidence>